<name>A0A062VD20_9PROT</name>
<dbReference type="Pfam" id="PF05016">
    <property type="entry name" value="ParE_toxin"/>
    <property type="match status" value="1"/>
</dbReference>
<dbReference type="InterPro" id="IPR035093">
    <property type="entry name" value="RelE/ParE_toxin_dom_sf"/>
</dbReference>
<dbReference type="RefSeq" id="WP_035593096.1">
    <property type="nucleotide sequence ID" value="NZ_ARYM01000001.1"/>
</dbReference>
<keyword evidence="4" id="KW-1185">Reference proteome</keyword>
<evidence type="ECO:0000256" key="2">
    <source>
        <dbReference type="ARBA" id="ARBA00022649"/>
    </source>
</evidence>
<sequence length="100" mass="11284">MHIRLSADAEADLEQLAEWLQPRSAQGLDRLLTAVFTTLAQLEGFPLLGREGRVEGTRELVVPRTSLIVIYTLPDAYHLDVERILDARQKYPPEEDGSLK</sequence>
<dbReference type="Proteomes" id="UP000027100">
    <property type="component" value="Unassembled WGS sequence"/>
</dbReference>
<keyword evidence="2" id="KW-1277">Toxin-antitoxin system</keyword>
<comment type="similarity">
    <text evidence="1">Belongs to the RelE toxin family.</text>
</comment>
<evidence type="ECO:0000313" key="4">
    <source>
        <dbReference type="Proteomes" id="UP000027100"/>
    </source>
</evidence>
<dbReference type="InterPro" id="IPR051803">
    <property type="entry name" value="TA_system_RelE-like_toxin"/>
</dbReference>
<dbReference type="InterPro" id="IPR007712">
    <property type="entry name" value="RelE/ParE_toxin"/>
</dbReference>
<dbReference type="eggNOG" id="COG3668">
    <property type="taxonomic scope" value="Bacteria"/>
</dbReference>
<accession>A0A062VD20</accession>
<protein>
    <submittedName>
        <fullName evidence="3">Plasmid stabilization system</fullName>
    </submittedName>
</protein>
<dbReference type="AlphaFoldDB" id="A0A062VD20"/>
<dbReference type="STRING" id="1280954.HPO_00335"/>
<dbReference type="PATRIC" id="fig|1280954.3.peg.71"/>
<evidence type="ECO:0000313" key="3">
    <source>
        <dbReference type="EMBL" id="KDA00430.1"/>
    </source>
</evidence>
<dbReference type="PANTHER" id="PTHR33755:SF6">
    <property type="entry name" value="PLASMID STABILIZATION SYSTEM PROTEIN"/>
    <property type="match status" value="1"/>
</dbReference>
<proteinExistence type="inferred from homology"/>
<gene>
    <name evidence="3" type="ORF">HPO_00335</name>
</gene>
<evidence type="ECO:0000256" key="1">
    <source>
        <dbReference type="ARBA" id="ARBA00006226"/>
    </source>
</evidence>
<comment type="caution">
    <text evidence="3">The sequence shown here is derived from an EMBL/GenBank/DDBJ whole genome shotgun (WGS) entry which is preliminary data.</text>
</comment>
<reference evidence="3 4" key="1">
    <citation type="journal article" date="2014" name="Antonie Van Leeuwenhoek">
        <title>Hyphomonas beringensis sp. nov. and Hyphomonas chukchiensis sp. nov., isolated from surface seawater of the Bering Sea and Chukchi Sea.</title>
        <authorList>
            <person name="Li C."/>
            <person name="Lai Q."/>
            <person name="Li G."/>
            <person name="Dong C."/>
            <person name="Wang J."/>
            <person name="Liao Y."/>
            <person name="Shao Z."/>
        </authorList>
    </citation>
    <scope>NUCLEOTIDE SEQUENCE [LARGE SCALE GENOMIC DNA]</scope>
    <source>
        <strain evidence="3 4">PS728</strain>
    </source>
</reference>
<dbReference type="EMBL" id="ARYM01000001">
    <property type="protein sequence ID" value="KDA00430.1"/>
    <property type="molecule type" value="Genomic_DNA"/>
</dbReference>
<dbReference type="PANTHER" id="PTHR33755">
    <property type="entry name" value="TOXIN PARE1-RELATED"/>
    <property type="match status" value="1"/>
</dbReference>
<dbReference type="Gene3D" id="3.30.2310.20">
    <property type="entry name" value="RelE-like"/>
    <property type="match status" value="1"/>
</dbReference>
<dbReference type="OrthoDB" id="595470at2"/>
<organism evidence="3 4">
    <name type="scientific">Hyphomonas polymorpha PS728</name>
    <dbReference type="NCBI Taxonomy" id="1280954"/>
    <lineage>
        <taxon>Bacteria</taxon>
        <taxon>Pseudomonadati</taxon>
        <taxon>Pseudomonadota</taxon>
        <taxon>Alphaproteobacteria</taxon>
        <taxon>Hyphomonadales</taxon>
        <taxon>Hyphomonadaceae</taxon>
        <taxon>Hyphomonas</taxon>
    </lineage>
</organism>